<proteinExistence type="inferred from homology"/>
<comment type="caution">
    <text evidence="8">The sequence shown here is derived from an EMBL/GenBank/DDBJ whole genome shotgun (WGS) entry which is preliminary data.</text>
</comment>
<evidence type="ECO:0000256" key="2">
    <source>
        <dbReference type="ARBA" id="ARBA00023002"/>
    </source>
</evidence>
<keyword evidence="8" id="KW-0503">Monooxygenase</keyword>
<dbReference type="CDD" id="cd03332">
    <property type="entry name" value="LMO_FMN"/>
    <property type="match status" value="1"/>
</dbReference>
<comment type="similarity">
    <text evidence="3">Belongs to the FMN-dependent alpha-hydroxy acid dehydrogenase family.</text>
</comment>
<feature type="binding site" evidence="5">
    <location>
        <begin position="106"/>
        <end position="108"/>
    </location>
    <ligand>
        <name>FMN</name>
        <dbReference type="ChEBI" id="CHEBI:58210"/>
    </ligand>
</feature>
<dbReference type="InterPro" id="IPR012133">
    <property type="entry name" value="Alpha-hydoxy_acid_DH_FMN"/>
</dbReference>
<dbReference type="InterPro" id="IPR037350">
    <property type="entry name" value="LMO_FMN"/>
</dbReference>
<sequence length="430" mass="46332">MNDSPAGRRAPTINRQQDIYSKGLGGEKPLVPVDFHELERQGCDAMSPEAYAYIAGGAGLESTMRANRESFDRQRIVPRMLNDVSERDTTVNLFGRTLPSPFMLSPIGVLEMAHGDADQAVGRAAAAEGIPMIFSNQASQPMEQVADAMGDGARWFQLYWSKSDDLVRSLVSRAESCGCEAIVVTLDTTMLGWRTRDLDLAYLPFLRGKGIAQYTSDPVFLESLKNPSQPGNMARPKLSLETLKTLKQIGQSWPGGALDGISSGRAMAAVQEFIAVYSKPSLTWDDLKMLRDHTRLPIVLKGIQHPDDGRKAVDYGMDGIIVSNHGGRQVDGAIGSLEALPEVVEAVAGRVPVIMDSGIRTGADVFKALALGATAVGLGRPWVYGLAIAGEAGVREVIANLKTDFELTMGLSGCKSISEITPEALRRADL</sequence>
<gene>
    <name evidence="8" type="ORF">DIT71_13450</name>
</gene>
<feature type="domain" description="FMN hydroxy acid dehydrogenase" evidence="7">
    <location>
        <begin position="27"/>
        <end position="430"/>
    </location>
</feature>
<dbReference type="OrthoDB" id="9770452at2"/>
<keyword evidence="2" id="KW-0560">Oxidoreductase</keyword>
<evidence type="ECO:0000256" key="6">
    <source>
        <dbReference type="SAM" id="MobiDB-lite"/>
    </source>
</evidence>
<dbReference type="AlphaFoldDB" id="A0A2V3ZVK5"/>
<dbReference type="Pfam" id="PF01070">
    <property type="entry name" value="FMN_dh"/>
    <property type="match status" value="1"/>
</dbReference>
<dbReference type="InterPro" id="IPR000262">
    <property type="entry name" value="FMN-dep_DH"/>
</dbReference>
<evidence type="ECO:0000256" key="1">
    <source>
        <dbReference type="ARBA" id="ARBA00001917"/>
    </source>
</evidence>
<dbReference type="PIRSF" id="PIRSF000138">
    <property type="entry name" value="Al-hdrx_acd_dh"/>
    <property type="match status" value="1"/>
</dbReference>
<comment type="cofactor">
    <cofactor evidence="1">
        <name>FMN</name>
        <dbReference type="ChEBI" id="CHEBI:58210"/>
    </cofactor>
</comment>
<keyword evidence="5" id="KW-0288">FMN</keyword>
<feature type="binding site" evidence="5">
    <location>
        <position position="301"/>
    </location>
    <ligand>
        <name>FMN</name>
        <dbReference type="ChEBI" id="CHEBI:58210"/>
    </ligand>
</feature>
<dbReference type="Gene3D" id="3.20.20.70">
    <property type="entry name" value="Aldolase class I"/>
    <property type="match status" value="1"/>
</dbReference>
<feature type="binding site" evidence="5">
    <location>
        <position position="185"/>
    </location>
    <ligand>
        <name>FMN</name>
        <dbReference type="ChEBI" id="CHEBI:58210"/>
    </ligand>
</feature>
<dbReference type="PROSITE" id="PS51349">
    <property type="entry name" value="FMN_HYDROXY_ACID_DH_2"/>
    <property type="match status" value="1"/>
</dbReference>
<dbReference type="InterPro" id="IPR013785">
    <property type="entry name" value="Aldolase_TIM"/>
</dbReference>
<feature type="binding site" evidence="5">
    <location>
        <position position="135"/>
    </location>
    <ligand>
        <name>FMN</name>
        <dbReference type="ChEBI" id="CHEBI:58210"/>
    </ligand>
</feature>
<name>A0A2V3ZVK5_9GAMM</name>
<reference evidence="9" key="1">
    <citation type="submission" date="2018-05" db="EMBL/GenBank/DDBJ databases">
        <authorList>
            <person name="Lu D."/>
        </authorList>
    </citation>
    <scope>NUCLEOTIDE SEQUENCE [LARGE SCALE GENOMIC DNA]</scope>
    <source>
        <strain evidence="9">F01</strain>
    </source>
</reference>
<dbReference type="EMBL" id="QFWX01000006">
    <property type="protein sequence ID" value="PXX89532.1"/>
    <property type="molecule type" value="Genomic_DNA"/>
</dbReference>
<feature type="binding site" evidence="5">
    <location>
        <position position="157"/>
    </location>
    <ligand>
        <name>FMN</name>
        <dbReference type="ChEBI" id="CHEBI:58210"/>
    </ligand>
</feature>
<feature type="binding site" evidence="5">
    <location>
        <position position="323"/>
    </location>
    <ligand>
        <name>FMN</name>
        <dbReference type="ChEBI" id="CHEBI:58210"/>
    </ligand>
</feature>
<feature type="binding site" evidence="5">
    <location>
        <position position="328"/>
    </location>
    <ligand>
        <name>glyoxylate</name>
        <dbReference type="ChEBI" id="CHEBI:36655"/>
    </ligand>
</feature>
<protein>
    <submittedName>
        <fullName evidence="8">Lactate 2-monooxygenase</fullName>
    </submittedName>
</protein>
<dbReference type="PANTHER" id="PTHR10578:SF143">
    <property type="entry name" value="FMN-DEPENDENT ALPHA-HYDROXY ACID DEHYDROGENASE PB1A11.03"/>
    <property type="match status" value="1"/>
</dbReference>
<feature type="binding site" evidence="5">
    <location>
        <position position="53"/>
    </location>
    <ligand>
        <name>glyoxylate</name>
        <dbReference type="ChEBI" id="CHEBI:36655"/>
    </ligand>
</feature>
<evidence type="ECO:0000256" key="5">
    <source>
        <dbReference type="PIRSR" id="PIRSR000138-2"/>
    </source>
</evidence>
<evidence type="ECO:0000259" key="7">
    <source>
        <dbReference type="PROSITE" id="PS51349"/>
    </source>
</evidence>
<feature type="binding site" evidence="5">
    <location>
        <begin position="356"/>
        <end position="360"/>
    </location>
    <ligand>
        <name>FMN</name>
        <dbReference type="ChEBI" id="CHEBI:58210"/>
    </ligand>
</feature>
<feature type="binding site" evidence="5">
    <location>
        <position position="325"/>
    </location>
    <ligand>
        <name>glyoxylate</name>
        <dbReference type="ChEBI" id="CHEBI:36655"/>
    </ligand>
</feature>
<feature type="binding site" evidence="5">
    <location>
        <position position="194"/>
    </location>
    <ligand>
        <name>glyoxylate</name>
        <dbReference type="ChEBI" id="CHEBI:36655"/>
    </ligand>
</feature>
<dbReference type="GO" id="GO:0010181">
    <property type="term" value="F:FMN binding"/>
    <property type="evidence" value="ECO:0007669"/>
    <property type="project" value="InterPro"/>
</dbReference>
<keyword evidence="5" id="KW-0285">Flavoprotein</keyword>
<evidence type="ECO:0000256" key="4">
    <source>
        <dbReference type="PIRSR" id="PIRSR000138-1"/>
    </source>
</evidence>
<accession>A0A2V3ZVK5</accession>
<reference evidence="8 9" key="2">
    <citation type="submission" date="2018-06" db="EMBL/GenBank/DDBJ databases">
        <title>Marinobactersediminissp. nov, a moderately halophilic bacterium isolated from marine solar saltern.</title>
        <authorList>
            <person name="Zhang Y."/>
        </authorList>
    </citation>
    <scope>NUCLEOTIDE SEQUENCE [LARGE SCALE GENOMIC DNA]</scope>
    <source>
        <strain evidence="8 9">F01</strain>
    </source>
</reference>
<evidence type="ECO:0000313" key="8">
    <source>
        <dbReference type="EMBL" id="PXX89532.1"/>
    </source>
</evidence>
<dbReference type="Proteomes" id="UP000253987">
    <property type="component" value="Unassembled WGS sequence"/>
</dbReference>
<dbReference type="InterPro" id="IPR037396">
    <property type="entry name" value="FMN_HAD"/>
</dbReference>
<dbReference type="RefSeq" id="WP_114613747.1">
    <property type="nucleotide sequence ID" value="NZ_QFWX01000006.1"/>
</dbReference>
<dbReference type="SUPFAM" id="SSF51395">
    <property type="entry name" value="FMN-linked oxidoreductases"/>
    <property type="match status" value="1"/>
</dbReference>
<keyword evidence="9" id="KW-1185">Reference proteome</keyword>
<feature type="binding site" evidence="5">
    <location>
        <begin position="379"/>
        <end position="380"/>
    </location>
    <ligand>
        <name>FMN</name>
        <dbReference type="ChEBI" id="CHEBI:58210"/>
    </ligand>
</feature>
<dbReference type="PROSITE" id="PS00557">
    <property type="entry name" value="FMN_HYDROXY_ACID_DH_1"/>
    <property type="match status" value="1"/>
</dbReference>
<feature type="binding site" evidence="5">
    <location>
        <position position="159"/>
    </location>
    <ligand>
        <name>glyoxylate</name>
        <dbReference type="ChEBI" id="CHEBI:36655"/>
    </ligand>
</feature>
<dbReference type="PANTHER" id="PTHR10578">
    <property type="entry name" value="S -2-HYDROXY-ACID OXIDASE-RELATED"/>
    <property type="match status" value="1"/>
</dbReference>
<feature type="region of interest" description="Disordered" evidence="6">
    <location>
        <begin position="1"/>
        <end position="25"/>
    </location>
</feature>
<dbReference type="GO" id="GO:0004497">
    <property type="term" value="F:monooxygenase activity"/>
    <property type="evidence" value="ECO:0007669"/>
    <property type="project" value="UniProtKB-KW"/>
</dbReference>
<organism evidence="8 9">
    <name type="scientific">Marinobacter vulgaris</name>
    <dbReference type="NCBI Taxonomy" id="1928331"/>
    <lineage>
        <taxon>Bacteria</taxon>
        <taxon>Pseudomonadati</taxon>
        <taxon>Pseudomonadota</taxon>
        <taxon>Gammaproteobacteria</taxon>
        <taxon>Pseudomonadales</taxon>
        <taxon>Marinobacteraceae</taxon>
        <taxon>Marinobacter</taxon>
    </lineage>
</organism>
<feature type="active site" description="Proton acceptor" evidence="4">
    <location>
        <position position="325"/>
    </location>
</feature>
<evidence type="ECO:0000256" key="3">
    <source>
        <dbReference type="ARBA" id="ARBA00024042"/>
    </source>
</evidence>
<dbReference type="InterPro" id="IPR008259">
    <property type="entry name" value="FMN_hydac_DH_AS"/>
</dbReference>
<evidence type="ECO:0000313" key="9">
    <source>
        <dbReference type="Proteomes" id="UP000253987"/>
    </source>
</evidence>